<dbReference type="SUPFAM" id="SSF51230">
    <property type="entry name" value="Single hybrid motif"/>
    <property type="match status" value="1"/>
</dbReference>
<evidence type="ECO:0000259" key="8">
    <source>
        <dbReference type="Pfam" id="PF25997"/>
    </source>
</evidence>
<accession>A0ABV8B7P0</accession>
<name>A0ABV8B7P0_9BACI</name>
<evidence type="ECO:0000256" key="4">
    <source>
        <dbReference type="ARBA" id="ARBA00022989"/>
    </source>
</evidence>
<feature type="domain" description="p-hydroxybenzoic acid efflux pump subunit AaeA-like beta-barrel" evidence="7">
    <location>
        <begin position="119"/>
        <end position="208"/>
    </location>
</feature>
<keyword evidence="10" id="KW-1185">Reference proteome</keyword>
<comment type="subcellular location">
    <subcellularLocation>
        <location evidence="1">Membrane</location>
        <topology evidence="1">Single-pass membrane protein</topology>
    </subcellularLocation>
</comment>
<dbReference type="InterPro" id="IPR011053">
    <property type="entry name" value="Single_hybrid_motif"/>
</dbReference>
<dbReference type="InterPro" id="IPR050739">
    <property type="entry name" value="MFP"/>
</dbReference>
<dbReference type="PANTHER" id="PTHR30386:SF26">
    <property type="entry name" value="TRANSPORT PROTEIN COMB"/>
    <property type="match status" value="1"/>
</dbReference>
<evidence type="ECO:0000256" key="1">
    <source>
        <dbReference type="ARBA" id="ARBA00004167"/>
    </source>
</evidence>
<evidence type="ECO:0000256" key="3">
    <source>
        <dbReference type="ARBA" id="ARBA00022692"/>
    </source>
</evidence>
<feature type="domain" description="YhbJ barrel-sandwich hybrid" evidence="8">
    <location>
        <begin position="44"/>
        <end position="115"/>
    </location>
</feature>
<evidence type="ECO:0000313" key="9">
    <source>
        <dbReference type="EMBL" id="MFC3886348.1"/>
    </source>
</evidence>
<comment type="caution">
    <text evidence="9">The sequence shown here is derived from an EMBL/GenBank/DDBJ whole genome shotgun (WGS) entry which is preliminary data.</text>
</comment>
<evidence type="ECO:0000259" key="7">
    <source>
        <dbReference type="Pfam" id="PF25963"/>
    </source>
</evidence>
<dbReference type="Gene3D" id="2.40.50.100">
    <property type="match status" value="1"/>
</dbReference>
<comment type="similarity">
    <text evidence="2">Belongs to the membrane fusion protein (MFP) (TC 8.A.1) family.</text>
</comment>
<dbReference type="RefSeq" id="WP_377918774.1">
    <property type="nucleotide sequence ID" value="NZ_JBHRZT010000073.1"/>
</dbReference>
<gene>
    <name evidence="9" type="ORF">ACFOU2_23815</name>
</gene>
<dbReference type="Proteomes" id="UP001595752">
    <property type="component" value="Unassembled WGS sequence"/>
</dbReference>
<dbReference type="PANTHER" id="PTHR30386">
    <property type="entry name" value="MEMBRANE FUSION SUBUNIT OF EMRAB-TOLC MULTIDRUG EFFLUX PUMP"/>
    <property type="match status" value="1"/>
</dbReference>
<evidence type="ECO:0000256" key="5">
    <source>
        <dbReference type="ARBA" id="ARBA00023136"/>
    </source>
</evidence>
<sequence>MKGRLILFNIFGILVVAALAIGGVYYYNQNANYIKTEDAHVTGDIAKIMSPIGGTVANWAEKEGDTVSKDAVVGNVSDGTNSVSVKAPMNGTIIQNGVKEGQMVQPGQTLVQIVDMDKLYVTANIDETDLDDVEVGADVDVTIDGDADATLKGTVEEIGHATNSVFSLLPQQNTSGNYTKVTQKIPVKISISGYSEKVVPGMNAEVSIDKN</sequence>
<organism evidence="9 10">
    <name type="scientific">Bacillus songklensis</name>
    <dbReference type="NCBI Taxonomy" id="1069116"/>
    <lineage>
        <taxon>Bacteria</taxon>
        <taxon>Bacillati</taxon>
        <taxon>Bacillota</taxon>
        <taxon>Bacilli</taxon>
        <taxon>Bacillales</taxon>
        <taxon>Bacillaceae</taxon>
        <taxon>Bacillus</taxon>
    </lineage>
</organism>
<evidence type="ECO:0000256" key="2">
    <source>
        <dbReference type="ARBA" id="ARBA00009477"/>
    </source>
</evidence>
<evidence type="ECO:0000313" key="10">
    <source>
        <dbReference type="Proteomes" id="UP001595752"/>
    </source>
</evidence>
<dbReference type="InterPro" id="IPR058634">
    <property type="entry name" value="AaeA-lik-b-barrel"/>
</dbReference>
<dbReference type="Pfam" id="PF25997">
    <property type="entry name" value="BSH_YhbJ"/>
    <property type="match status" value="1"/>
</dbReference>
<evidence type="ECO:0000256" key="6">
    <source>
        <dbReference type="SAM" id="Phobius"/>
    </source>
</evidence>
<dbReference type="EMBL" id="JBHRZT010000073">
    <property type="protein sequence ID" value="MFC3886348.1"/>
    <property type="molecule type" value="Genomic_DNA"/>
</dbReference>
<dbReference type="Gene3D" id="2.40.30.170">
    <property type="match status" value="1"/>
</dbReference>
<keyword evidence="3 6" id="KW-0812">Transmembrane</keyword>
<protein>
    <submittedName>
        <fullName evidence="9">HlyD family efflux transporter periplasmic adaptor subunit</fullName>
    </submittedName>
</protein>
<dbReference type="Pfam" id="PF25963">
    <property type="entry name" value="Beta-barrel_AAEA"/>
    <property type="match status" value="1"/>
</dbReference>
<feature type="transmembrane region" description="Helical" evidence="6">
    <location>
        <begin position="7"/>
        <end position="27"/>
    </location>
</feature>
<keyword evidence="4 6" id="KW-1133">Transmembrane helix</keyword>
<proteinExistence type="inferred from homology"/>
<keyword evidence="5 6" id="KW-0472">Membrane</keyword>
<dbReference type="InterPro" id="IPR058635">
    <property type="entry name" value="BSH_YhbJ"/>
</dbReference>
<reference evidence="10" key="1">
    <citation type="journal article" date="2019" name="Int. J. Syst. Evol. Microbiol.">
        <title>The Global Catalogue of Microorganisms (GCM) 10K type strain sequencing project: providing services to taxonomists for standard genome sequencing and annotation.</title>
        <authorList>
            <consortium name="The Broad Institute Genomics Platform"/>
            <consortium name="The Broad Institute Genome Sequencing Center for Infectious Disease"/>
            <person name="Wu L."/>
            <person name="Ma J."/>
        </authorList>
    </citation>
    <scope>NUCLEOTIDE SEQUENCE [LARGE SCALE GENOMIC DNA]</scope>
    <source>
        <strain evidence="10">CCUG 61889</strain>
    </source>
</reference>